<evidence type="ECO:0000313" key="3">
    <source>
        <dbReference type="Proteomes" id="UP001055439"/>
    </source>
</evidence>
<evidence type="ECO:0000256" key="1">
    <source>
        <dbReference type="SAM" id="MobiDB-lite"/>
    </source>
</evidence>
<keyword evidence="3" id="KW-1185">Reference proteome</keyword>
<name>A0A9E7GSP3_9LILI</name>
<evidence type="ECO:0000313" key="2">
    <source>
        <dbReference type="EMBL" id="URE16578.1"/>
    </source>
</evidence>
<reference evidence="2" key="1">
    <citation type="submission" date="2022-05" db="EMBL/GenBank/DDBJ databases">
        <title>The Musa troglodytarum L. genome provides insights into the mechanism of non-climacteric behaviour and enrichment of carotenoids.</title>
        <authorList>
            <person name="Wang J."/>
        </authorList>
    </citation>
    <scope>NUCLEOTIDE SEQUENCE</scope>
    <source>
        <tissue evidence="2">Leaf</tissue>
    </source>
</reference>
<dbReference type="AlphaFoldDB" id="A0A9E7GSP3"/>
<protein>
    <submittedName>
        <fullName evidence="2">Uncharacterized protein</fullName>
    </submittedName>
</protein>
<accession>A0A9E7GSP3</accession>
<proteinExistence type="predicted"/>
<sequence length="78" mass="9311">MRRWEARNRSFSESSRNTKGDPLGSEIKQEIDDSENGTKIIDFNRKSIDSDLTHKTYRGYNLCQADVPEFQWCIFWYE</sequence>
<feature type="region of interest" description="Disordered" evidence="1">
    <location>
        <begin position="1"/>
        <end position="31"/>
    </location>
</feature>
<organism evidence="2 3">
    <name type="scientific">Musa troglodytarum</name>
    <name type="common">fe'i banana</name>
    <dbReference type="NCBI Taxonomy" id="320322"/>
    <lineage>
        <taxon>Eukaryota</taxon>
        <taxon>Viridiplantae</taxon>
        <taxon>Streptophyta</taxon>
        <taxon>Embryophyta</taxon>
        <taxon>Tracheophyta</taxon>
        <taxon>Spermatophyta</taxon>
        <taxon>Magnoliopsida</taxon>
        <taxon>Liliopsida</taxon>
        <taxon>Zingiberales</taxon>
        <taxon>Musaceae</taxon>
        <taxon>Musa</taxon>
    </lineage>
</organism>
<gene>
    <name evidence="2" type="ORF">MUK42_37157</name>
</gene>
<dbReference type="OrthoDB" id="2113341at2759"/>
<dbReference type="Proteomes" id="UP001055439">
    <property type="component" value="Chromosome 7"/>
</dbReference>
<dbReference type="EMBL" id="CP097509">
    <property type="protein sequence ID" value="URE16578.1"/>
    <property type="molecule type" value="Genomic_DNA"/>
</dbReference>
<feature type="compositionally biased region" description="Basic and acidic residues" evidence="1">
    <location>
        <begin position="1"/>
        <end position="10"/>
    </location>
</feature>